<proteinExistence type="predicted"/>
<dbReference type="PANTHER" id="PTHR33116">
    <property type="entry name" value="REVERSE TRANSCRIPTASE ZINC-BINDING DOMAIN-CONTAINING PROTEIN-RELATED-RELATED"/>
    <property type="match status" value="1"/>
</dbReference>
<dbReference type="AlphaFoldDB" id="A0A5B6W274"/>
<dbReference type="Proteomes" id="UP000325315">
    <property type="component" value="Unassembled WGS sequence"/>
</dbReference>
<dbReference type="InterPro" id="IPR036691">
    <property type="entry name" value="Endo/exonu/phosph_ase_sf"/>
</dbReference>
<dbReference type="GO" id="GO:0003964">
    <property type="term" value="F:RNA-directed DNA polymerase activity"/>
    <property type="evidence" value="ECO:0007669"/>
    <property type="project" value="UniProtKB-KW"/>
</dbReference>
<dbReference type="SUPFAM" id="SSF56219">
    <property type="entry name" value="DNase I-like"/>
    <property type="match status" value="1"/>
</dbReference>
<keyword evidence="1" id="KW-0695">RNA-directed DNA polymerase</keyword>
<comment type="caution">
    <text evidence="1">The sequence shown here is derived from an EMBL/GenBank/DDBJ whole genome shotgun (WGS) entry which is preliminary data.</text>
</comment>
<keyword evidence="1" id="KW-0808">Transferase</keyword>
<protein>
    <submittedName>
        <fullName evidence="1">Reverse transcriptase</fullName>
    </submittedName>
</protein>
<dbReference type="EMBL" id="SMMG02000005">
    <property type="protein sequence ID" value="KAA3475324.1"/>
    <property type="molecule type" value="Genomic_DNA"/>
</dbReference>
<dbReference type="OrthoDB" id="997591at2759"/>
<reference evidence="2" key="1">
    <citation type="journal article" date="2019" name="Plant Biotechnol. J.">
        <title>Genome sequencing of the Australian wild diploid species Gossypium australe highlights disease resistance and delayed gland morphogenesis.</title>
        <authorList>
            <person name="Cai Y."/>
            <person name="Cai X."/>
            <person name="Wang Q."/>
            <person name="Wang P."/>
            <person name="Zhang Y."/>
            <person name="Cai C."/>
            <person name="Xu Y."/>
            <person name="Wang K."/>
            <person name="Zhou Z."/>
            <person name="Wang C."/>
            <person name="Geng S."/>
            <person name="Li B."/>
            <person name="Dong Q."/>
            <person name="Hou Y."/>
            <person name="Wang H."/>
            <person name="Ai P."/>
            <person name="Liu Z."/>
            <person name="Yi F."/>
            <person name="Sun M."/>
            <person name="An G."/>
            <person name="Cheng J."/>
            <person name="Zhang Y."/>
            <person name="Shi Q."/>
            <person name="Xie Y."/>
            <person name="Shi X."/>
            <person name="Chang Y."/>
            <person name="Huang F."/>
            <person name="Chen Y."/>
            <person name="Hong S."/>
            <person name="Mi L."/>
            <person name="Sun Q."/>
            <person name="Zhang L."/>
            <person name="Zhou B."/>
            <person name="Peng R."/>
            <person name="Zhang X."/>
            <person name="Liu F."/>
        </authorList>
    </citation>
    <scope>NUCLEOTIDE SEQUENCE [LARGE SCALE GENOMIC DNA]</scope>
    <source>
        <strain evidence="2">cv. PA1801</strain>
    </source>
</reference>
<dbReference type="PANTHER" id="PTHR33116:SF80">
    <property type="entry name" value="REVERSE TRANSCRIPTASE ZINC-BINDING DOMAIN-CONTAINING PROTEIN"/>
    <property type="match status" value="1"/>
</dbReference>
<name>A0A5B6W274_9ROSI</name>
<accession>A0A5B6W274</accession>
<keyword evidence="1" id="KW-0548">Nucleotidyltransferase</keyword>
<evidence type="ECO:0000313" key="2">
    <source>
        <dbReference type="Proteomes" id="UP000325315"/>
    </source>
</evidence>
<keyword evidence="2" id="KW-1185">Reference proteome</keyword>
<organism evidence="1 2">
    <name type="scientific">Gossypium australe</name>
    <dbReference type="NCBI Taxonomy" id="47621"/>
    <lineage>
        <taxon>Eukaryota</taxon>
        <taxon>Viridiplantae</taxon>
        <taxon>Streptophyta</taxon>
        <taxon>Embryophyta</taxon>
        <taxon>Tracheophyta</taxon>
        <taxon>Spermatophyta</taxon>
        <taxon>Magnoliopsida</taxon>
        <taxon>eudicotyledons</taxon>
        <taxon>Gunneridae</taxon>
        <taxon>Pentapetalae</taxon>
        <taxon>rosids</taxon>
        <taxon>malvids</taxon>
        <taxon>Malvales</taxon>
        <taxon>Malvaceae</taxon>
        <taxon>Malvoideae</taxon>
        <taxon>Gossypium</taxon>
    </lineage>
</organism>
<gene>
    <name evidence="1" type="ORF">EPI10_025518</name>
</gene>
<evidence type="ECO:0000313" key="1">
    <source>
        <dbReference type="EMBL" id="KAA3475324.1"/>
    </source>
</evidence>
<sequence>MEISESSSQVMDWRKLFVANKDQSLQYFPPVNNNGNTMVAPPPEVFGAGVQVWQFSLVAQFLDKSPNFSLQRKTVKLLWAKFEATREARDWVLDHGPWHIQNKPVIVRKWEPGKKRLDFDLHKLPVWVHLSHIPLELYTGIGLSYVATAIGVPLYMYTITVGQSRLAYAKVCVEIDANQIIPRAIDIVLKDDNWNSVGCPKKLKEINKVWVPKAKVVEAVGIGKSKLEIEAQDALLSDLSLVDGVFPDNEAHSKSDLAAMDFSEHEVDAGQQNSSRKPRAVVAGVADLMKFLKQKGKNQVNRGKKGMVHSSKQKKIVDRISLLDVDIVFLLETRIKHNNAQVFVGWGFLHNYGEAENGRIWIVWRNNESSGSQCGSQLMRDIEEFQKCINGLGLLNHSYFGPTYTWSNLQKESYLVRKLDRVTINGEWFNAFAHSFVEFLAPQISDHCLATPVLDREELSHPSLYKFLYFWTKNPESLQIVENSWKVPDEGNPFTRLFLRLKRLKADNVDLALVEQLTYLSKQYRDLLVAEESYYRQRSRIRWIREGDQNTHFFHNVVKSRTGRSSIKVLMNENGDRLKPQEELAEEIVGYYKELLGVNDNKEAVPSVKFLKDLLPMTLSQVERRDLMKPVGREEIKKAIFSQDGDKPPGPDGYASHFFKVAWEIVRILVNRVVKFLPSCIAPNQSAFIQARSISENILLGCLLNPDDLLIFVKGKLESIVGVYCILEQFYTFYGLKLNPSKSEVYSAGMSQVELEEVHKFTGFTLGCLPVRYLGAPLVARNLTVKDCAPLLKKVAMKINGWAAKTLSYTGRAQLVQVVLFHIQNYWAQHFLLPKAVIKLVNQMCVRFLWKGQNEKVKVARLSWEQICKPKNGGLGLKDLASMCNSTPLGHSYPSWLPTKDKIRAWGMTIDESCILYKSGQETSGPLFVECVYSRRISQEILKLCKLNRNLGLGEKDEPSLQWFLGWLQMLMFMGYSEKGTVGNLGANKDSNWSCWN</sequence>